<keyword evidence="1" id="KW-0472">Membrane</keyword>
<gene>
    <name evidence="2" type="ORF">K402DRAFT_80488</name>
</gene>
<protein>
    <submittedName>
        <fullName evidence="2">Uncharacterized protein</fullName>
    </submittedName>
</protein>
<keyword evidence="1" id="KW-1133">Transmembrane helix</keyword>
<dbReference type="Proteomes" id="UP000800041">
    <property type="component" value="Unassembled WGS sequence"/>
</dbReference>
<feature type="transmembrane region" description="Helical" evidence="1">
    <location>
        <begin position="41"/>
        <end position="65"/>
    </location>
</feature>
<proteinExistence type="predicted"/>
<name>A0A6G1HGK2_9PEZI</name>
<evidence type="ECO:0000313" key="2">
    <source>
        <dbReference type="EMBL" id="KAF1992162.1"/>
    </source>
</evidence>
<dbReference type="AlphaFoldDB" id="A0A6G1HGK2"/>
<keyword evidence="3" id="KW-1185">Reference proteome</keyword>
<keyword evidence="1" id="KW-0812">Transmembrane</keyword>
<evidence type="ECO:0000256" key="1">
    <source>
        <dbReference type="SAM" id="Phobius"/>
    </source>
</evidence>
<accession>A0A6G1HGK2</accession>
<reference evidence="2" key="1">
    <citation type="journal article" date="2020" name="Stud. Mycol.">
        <title>101 Dothideomycetes genomes: a test case for predicting lifestyles and emergence of pathogens.</title>
        <authorList>
            <person name="Haridas S."/>
            <person name="Albert R."/>
            <person name="Binder M."/>
            <person name="Bloem J."/>
            <person name="Labutti K."/>
            <person name="Salamov A."/>
            <person name="Andreopoulos B."/>
            <person name="Baker S."/>
            <person name="Barry K."/>
            <person name="Bills G."/>
            <person name="Bluhm B."/>
            <person name="Cannon C."/>
            <person name="Castanera R."/>
            <person name="Culley D."/>
            <person name="Daum C."/>
            <person name="Ezra D."/>
            <person name="Gonzalez J."/>
            <person name="Henrissat B."/>
            <person name="Kuo A."/>
            <person name="Liang C."/>
            <person name="Lipzen A."/>
            <person name="Lutzoni F."/>
            <person name="Magnuson J."/>
            <person name="Mondo S."/>
            <person name="Nolan M."/>
            <person name="Ohm R."/>
            <person name="Pangilinan J."/>
            <person name="Park H.-J."/>
            <person name="Ramirez L."/>
            <person name="Alfaro M."/>
            <person name="Sun H."/>
            <person name="Tritt A."/>
            <person name="Yoshinaga Y."/>
            <person name="Zwiers L.-H."/>
            <person name="Turgeon B."/>
            <person name="Goodwin S."/>
            <person name="Spatafora J."/>
            <person name="Crous P."/>
            <person name="Grigoriev I."/>
        </authorList>
    </citation>
    <scope>NUCLEOTIDE SEQUENCE</scope>
    <source>
        <strain evidence="2">CBS 113979</strain>
    </source>
</reference>
<evidence type="ECO:0000313" key="3">
    <source>
        <dbReference type="Proteomes" id="UP000800041"/>
    </source>
</evidence>
<dbReference type="EMBL" id="ML977138">
    <property type="protein sequence ID" value="KAF1992162.1"/>
    <property type="molecule type" value="Genomic_DNA"/>
</dbReference>
<organism evidence="2 3">
    <name type="scientific">Aulographum hederae CBS 113979</name>
    <dbReference type="NCBI Taxonomy" id="1176131"/>
    <lineage>
        <taxon>Eukaryota</taxon>
        <taxon>Fungi</taxon>
        <taxon>Dikarya</taxon>
        <taxon>Ascomycota</taxon>
        <taxon>Pezizomycotina</taxon>
        <taxon>Dothideomycetes</taxon>
        <taxon>Pleosporomycetidae</taxon>
        <taxon>Aulographales</taxon>
        <taxon>Aulographaceae</taxon>
    </lineage>
</organism>
<sequence>MRISPPLRLLCTLLLLPFTIPISLTNRILTPLATLLRPPVTLLLSLFILLSLCCLTAFLSIFFLLKLSTWRFTGDANVSLLAEVVLVNLTIVVPAEWGEYFAKNWNGTGGKWDKGGDEDANRNDGEGEDGLKIVGLIDAAPLVPRAESVAERMEGWVDWPTATETADVTEAPVNEKCRMREQLSRVDGKDEFLGEHCD</sequence>